<dbReference type="OrthoDB" id="5600407at2"/>
<organism evidence="2 3">
    <name type="scientific">Succinivibrio dextrinosolvens</name>
    <dbReference type="NCBI Taxonomy" id="83771"/>
    <lineage>
        <taxon>Bacteria</taxon>
        <taxon>Pseudomonadati</taxon>
        <taxon>Pseudomonadota</taxon>
        <taxon>Gammaproteobacteria</taxon>
        <taxon>Aeromonadales</taxon>
        <taxon>Succinivibrionaceae</taxon>
        <taxon>Succinivibrio</taxon>
    </lineage>
</organism>
<feature type="domain" description="ABC-type transport auxiliary lipoprotein component" evidence="1">
    <location>
        <begin position="50"/>
        <end position="167"/>
    </location>
</feature>
<evidence type="ECO:0000259" key="1">
    <source>
        <dbReference type="Pfam" id="PF03886"/>
    </source>
</evidence>
<keyword evidence="3" id="KW-1185">Reference proteome</keyword>
<dbReference type="Proteomes" id="UP000243374">
    <property type="component" value="Unassembled WGS sequence"/>
</dbReference>
<evidence type="ECO:0000313" key="2">
    <source>
        <dbReference type="EMBL" id="SFK28840.1"/>
    </source>
</evidence>
<dbReference type="EMBL" id="FOSF01000049">
    <property type="protein sequence ID" value="SFK28840.1"/>
    <property type="molecule type" value="Genomic_DNA"/>
</dbReference>
<dbReference type="AlphaFoldDB" id="A0A662ZEP4"/>
<dbReference type="PROSITE" id="PS51257">
    <property type="entry name" value="PROKAR_LIPOPROTEIN"/>
    <property type="match status" value="1"/>
</dbReference>
<reference evidence="2 3" key="1">
    <citation type="submission" date="2016-10" db="EMBL/GenBank/DDBJ databases">
        <authorList>
            <person name="Varghese N."/>
            <person name="Submissions S."/>
        </authorList>
    </citation>
    <scope>NUCLEOTIDE SEQUENCE [LARGE SCALE GENOMIC DNA]</scope>
    <source>
        <strain evidence="2 3">22B</strain>
    </source>
</reference>
<proteinExistence type="predicted"/>
<dbReference type="RefSeq" id="WP_074841267.1">
    <property type="nucleotide sequence ID" value="NZ_CP047056.1"/>
</dbReference>
<gene>
    <name evidence="2" type="ORF">SAMN04487865_104910</name>
</gene>
<sequence length="178" mass="19702">MKSRILTGLILSVAMLGGCSNDTPSQIRYSMVQDLKPEMMSGSDKINLQLNPVLDGGGIVLQVSEHSLREARFHRWAEPLNEQLEALVINTIKQENFSLRDQTLDVYVSRFQGSEAGKIYVSASFSVVNAKGQTIRTASRQLETQQQTAGYDALVSALRASFDKVCHEAVAELKDNNR</sequence>
<name>A0A662ZEP4_9GAMM</name>
<dbReference type="Gene3D" id="3.40.50.10610">
    <property type="entry name" value="ABC-type transport auxiliary lipoprotein component"/>
    <property type="match status" value="1"/>
</dbReference>
<dbReference type="SUPFAM" id="SSF159594">
    <property type="entry name" value="XCC0632-like"/>
    <property type="match status" value="1"/>
</dbReference>
<accession>A0A662ZEP4</accession>
<dbReference type="Pfam" id="PF03886">
    <property type="entry name" value="ABC_trans_aux"/>
    <property type="match status" value="1"/>
</dbReference>
<keyword evidence="2" id="KW-0449">Lipoprotein</keyword>
<protein>
    <submittedName>
        <fullName evidence="2">Uncharacterized lipoprotein YmbA</fullName>
    </submittedName>
</protein>
<dbReference type="InterPro" id="IPR005586">
    <property type="entry name" value="ABC_trans_aux"/>
</dbReference>
<evidence type="ECO:0000313" key="3">
    <source>
        <dbReference type="Proteomes" id="UP000243374"/>
    </source>
</evidence>